<name>A0A645D5K2_9ZZZZ</name>
<gene>
    <name evidence="2" type="ORF">SDC9_131567</name>
</gene>
<comment type="caution">
    <text evidence="2">The sequence shown here is derived from an EMBL/GenBank/DDBJ whole genome shotgun (WGS) entry which is preliminary data.</text>
</comment>
<sequence>MVGGADGRKVGILPDLYGVAPGVKRAEQREEEPHKETEAGAGEHRNLRDALRDRDAERVHPRSAETYLRGAVSDHYRHYRVIAERDHHRHDDEDKGDRLLSHPEDRASEREKKEKHGDYQRVHPLCLLYHALHPRFDRAGTKHDAESSPDDEDEGYDAYRRAPLVAGYEALKGVIEYARLAVRFKKSDAFNDRLALLVELIPERLRHEHVAALFGAAHSVLDLVRLKLSHRYGPCQKRGEKNDEKDDDVGIRYPPGSVLCHDVIPPL</sequence>
<accession>A0A645D5K2</accession>
<feature type="compositionally biased region" description="Basic and acidic residues" evidence="1">
    <location>
        <begin position="24"/>
        <end position="63"/>
    </location>
</feature>
<dbReference type="AlphaFoldDB" id="A0A645D5K2"/>
<organism evidence="2">
    <name type="scientific">bioreactor metagenome</name>
    <dbReference type="NCBI Taxonomy" id="1076179"/>
    <lineage>
        <taxon>unclassified sequences</taxon>
        <taxon>metagenomes</taxon>
        <taxon>ecological metagenomes</taxon>
    </lineage>
</organism>
<feature type="region of interest" description="Disordered" evidence="1">
    <location>
        <begin position="87"/>
        <end position="117"/>
    </location>
</feature>
<evidence type="ECO:0000256" key="1">
    <source>
        <dbReference type="SAM" id="MobiDB-lite"/>
    </source>
</evidence>
<proteinExistence type="predicted"/>
<evidence type="ECO:0000313" key="2">
    <source>
        <dbReference type="EMBL" id="MPM84495.1"/>
    </source>
</evidence>
<dbReference type="EMBL" id="VSSQ01033026">
    <property type="protein sequence ID" value="MPM84495.1"/>
    <property type="molecule type" value="Genomic_DNA"/>
</dbReference>
<protein>
    <submittedName>
        <fullName evidence="2">Uncharacterized protein</fullName>
    </submittedName>
</protein>
<reference evidence="2" key="1">
    <citation type="submission" date="2019-08" db="EMBL/GenBank/DDBJ databases">
        <authorList>
            <person name="Kucharzyk K."/>
            <person name="Murdoch R.W."/>
            <person name="Higgins S."/>
            <person name="Loffler F."/>
        </authorList>
    </citation>
    <scope>NUCLEOTIDE SEQUENCE</scope>
</reference>
<feature type="region of interest" description="Disordered" evidence="1">
    <location>
        <begin position="20"/>
        <end position="65"/>
    </location>
</feature>